<name>A0AC61MQG5_9FIRM</name>
<evidence type="ECO:0000313" key="1">
    <source>
        <dbReference type="EMBL" id="QQK07603.1"/>
    </source>
</evidence>
<dbReference type="Proteomes" id="UP000595814">
    <property type="component" value="Chromosome"/>
</dbReference>
<gene>
    <name evidence="1" type="ORF">JFY71_09950</name>
</gene>
<accession>A0AC61MQG5</accession>
<organism evidence="1 2">
    <name type="scientific">Miniphocaeibacter halophilus</name>
    <dbReference type="NCBI Taxonomy" id="2931922"/>
    <lineage>
        <taxon>Bacteria</taxon>
        <taxon>Bacillati</taxon>
        <taxon>Bacillota</taxon>
        <taxon>Tissierellia</taxon>
        <taxon>Tissierellales</taxon>
        <taxon>Peptoniphilaceae</taxon>
        <taxon>Miniphocaeibacter</taxon>
    </lineage>
</organism>
<proteinExistence type="predicted"/>
<keyword evidence="2" id="KW-1185">Reference proteome</keyword>
<sequence length="517" mass="57009">MKKEKFSFKKETIFIISMLLVFVIVLWGLLHTSSFESTANTVFNFLSGNFSWLYTLAMTSFVVYALWLGFISKYKNIKLGPDDSKPDYKTITWFGMLFSAGMGIGLVFWGIAEPLSHYLQPAAGIETASLESAKFAMEKSFLHWGLHPWANYCIIGLGLAYMQFRMKKPALVSSIFIPLLGEEKTKGGLGKLIDILAVFATAGGMATSLGLGTYQINSGLNYLFGIPESTTVQLIIVVGITIIYTGTAVAGIDKGIAAISNLNMILVAILLLGSFVFGPTVKILSIFIESTGLYLQRFLSSALEMGAFNEDTWYSGWTIFYWAWWISWAPFVGVFIARISRGRTIKEFVAGVLLVPAILSFLWFAIFGGIDFSVDIAILTEAAKNTTTAFFIVMNEIPFGTILSMVTVVLLFTFFITSANSATFVLGMLCDEGKLEPNKMKMGVWGILISALTLALMLGTSNGLNMLQTISIVAAFPFIFIMFFAMYALKKALDKDPYTIELDRQKKLAKEKAAALK</sequence>
<reference evidence="1 2" key="1">
    <citation type="journal article" date="2022" name="Int. J. Syst. Evol. Microbiol.">
        <title>Miniphocaeibacter halophilus sp. nov., an ammonium-tolerant acetate-producing bacterium isolated from a biogas system.</title>
        <authorList>
            <person name="Schnurer A."/>
            <person name="Singh A."/>
            <person name="Bi S."/>
            <person name="Qiao W."/>
            <person name="Westerholm M."/>
        </authorList>
    </citation>
    <scope>NUCLEOTIDE SEQUENCE [LARGE SCALE GENOMIC DNA]</scope>
    <source>
        <strain evidence="1 2">AMB_01</strain>
    </source>
</reference>
<dbReference type="EMBL" id="CP066744">
    <property type="protein sequence ID" value="QQK07603.1"/>
    <property type="molecule type" value="Genomic_DNA"/>
</dbReference>
<protein>
    <submittedName>
        <fullName evidence="1">BCCT family transporter</fullName>
    </submittedName>
</protein>
<evidence type="ECO:0000313" key="2">
    <source>
        <dbReference type="Proteomes" id="UP000595814"/>
    </source>
</evidence>